<gene>
    <name evidence="1" type="ORF">BOTBODRAFT_300408</name>
</gene>
<dbReference type="HOGENOM" id="CLU_2183508_0_0_1"/>
<keyword evidence="2" id="KW-1185">Reference proteome</keyword>
<evidence type="ECO:0000313" key="1">
    <source>
        <dbReference type="EMBL" id="KDQ15012.1"/>
    </source>
</evidence>
<dbReference type="Proteomes" id="UP000027195">
    <property type="component" value="Unassembled WGS sequence"/>
</dbReference>
<reference evidence="2" key="1">
    <citation type="journal article" date="2014" name="Proc. Natl. Acad. Sci. U.S.A.">
        <title>Extensive sampling of basidiomycete genomes demonstrates inadequacy of the white-rot/brown-rot paradigm for wood decay fungi.</title>
        <authorList>
            <person name="Riley R."/>
            <person name="Salamov A.A."/>
            <person name="Brown D.W."/>
            <person name="Nagy L.G."/>
            <person name="Floudas D."/>
            <person name="Held B.W."/>
            <person name="Levasseur A."/>
            <person name="Lombard V."/>
            <person name="Morin E."/>
            <person name="Otillar R."/>
            <person name="Lindquist E.A."/>
            <person name="Sun H."/>
            <person name="LaButti K.M."/>
            <person name="Schmutz J."/>
            <person name="Jabbour D."/>
            <person name="Luo H."/>
            <person name="Baker S.E."/>
            <person name="Pisabarro A.G."/>
            <person name="Walton J.D."/>
            <person name="Blanchette R.A."/>
            <person name="Henrissat B."/>
            <person name="Martin F."/>
            <person name="Cullen D."/>
            <person name="Hibbett D.S."/>
            <person name="Grigoriev I.V."/>
        </authorList>
    </citation>
    <scope>NUCLEOTIDE SEQUENCE [LARGE SCALE GENOMIC DNA]</scope>
    <source>
        <strain evidence="2">FD-172 SS1</strain>
    </source>
</reference>
<accession>A0A067MT16</accession>
<name>A0A067MT16_BOTB1</name>
<protein>
    <submittedName>
        <fullName evidence="1">Uncharacterized protein</fullName>
    </submittedName>
</protein>
<dbReference type="EMBL" id="KL198034">
    <property type="protein sequence ID" value="KDQ15012.1"/>
    <property type="molecule type" value="Genomic_DNA"/>
</dbReference>
<dbReference type="AlphaFoldDB" id="A0A067MT16"/>
<proteinExistence type="predicted"/>
<sequence length="109" mass="12248">MHWVTPRRRTAIADLRARRKEISVSVCDGDLDGAITQPIELYAHYHAYQFYPVAGACTGDDRGRWVAAGCGQNSLSFKLAQGSPYRCDRNCNKFCFRPIARPAGKFSTY</sequence>
<dbReference type="InParanoid" id="A0A067MT16"/>
<evidence type="ECO:0000313" key="2">
    <source>
        <dbReference type="Proteomes" id="UP000027195"/>
    </source>
</evidence>
<organism evidence="1 2">
    <name type="scientific">Botryobasidium botryosum (strain FD-172 SS1)</name>
    <dbReference type="NCBI Taxonomy" id="930990"/>
    <lineage>
        <taxon>Eukaryota</taxon>
        <taxon>Fungi</taxon>
        <taxon>Dikarya</taxon>
        <taxon>Basidiomycota</taxon>
        <taxon>Agaricomycotina</taxon>
        <taxon>Agaricomycetes</taxon>
        <taxon>Cantharellales</taxon>
        <taxon>Botryobasidiaceae</taxon>
        <taxon>Botryobasidium</taxon>
    </lineage>
</organism>